<dbReference type="OrthoDB" id="6262466at2759"/>
<dbReference type="EMBL" id="UZAE01014448">
    <property type="protein sequence ID" value="VDO13477.1"/>
    <property type="molecule type" value="Genomic_DNA"/>
</dbReference>
<dbReference type="Proteomes" id="UP000278807">
    <property type="component" value="Unassembled WGS sequence"/>
</dbReference>
<keyword evidence="2" id="KW-1185">Reference proteome</keyword>
<reference evidence="3" key="1">
    <citation type="submission" date="2017-02" db="UniProtKB">
        <authorList>
            <consortium name="WormBaseParasite"/>
        </authorList>
    </citation>
    <scope>IDENTIFICATION</scope>
</reference>
<gene>
    <name evidence="1" type="ORF">HNAJ_LOCUS12575</name>
</gene>
<evidence type="ECO:0000313" key="1">
    <source>
        <dbReference type="EMBL" id="VDO13477.1"/>
    </source>
</evidence>
<organism evidence="3">
    <name type="scientific">Rodentolepis nana</name>
    <name type="common">Dwarf tapeworm</name>
    <name type="synonym">Hymenolepis nana</name>
    <dbReference type="NCBI Taxonomy" id="102285"/>
    <lineage>
        <taxon>Eukaryota</taxon>
        <taxon>Metazoa</taxon>
        <taxon>Spiralia</taxon>
        <taxon>Lophotrochozoa</taxon>
        <taxon>Platyhelminthes</taxon>
        <taxon>Cestoda</taxon>
        <taxon>Eucestoda</taxon>
        <taxon>Cyclophyllidea</taxon>
        <taxon>Hymenolepididae</taxon>
        <taxon>Rodentolepis</taxon>
    </lineage>
</organism>
<protein>
    <submittedName>
        <fullName evidence="3">EB1 C-terminal domain-containing protein</fullName>
    </submittedName>
</protein>
<name>A0A0R3TXK3_RODNA</name>
<accession>A0A0R3TXK3</accession>
<proteinExistence type="predicted"/>
<dbReference type="WBParaSite" id="HNAJ_0001259801-mRNA-1">
    <property type="protein sequence ID" value="HNAJ_0001259801-mRNA-1"/>
    <property type="gene ID" value="HNAJ_0001259801"/>
</dbReference>
<evidence type="ECO:0000313" key="3">
    <source>
        <dbReference type="WBParaSite" id="HNAJ_0001259801-mRNA-1"/>
    </source>
</evidence>
<dbReference type="AlphaFoldDB" id="A0A0R3TXK3"/>
<sequence>KWLDDTQQVLEEKKEIKRKCDLLLKIYEEQRIEKLRYEMTKYKMAARAALYEWIDYSVEPRPDPAALLRSAGFEPEILDLEDAD</sequence>
<evidence type="ECO:0000313" key="2">
    <source>
        <dbReference type="Proteomes" id="UP000278807"/>
    </source>
</evidence>
<reference evidence="1 2" key="2">
    <citation type="submission" date="2018-11" db="EMBL/GenBank/DDBJ databases">
        <authorList>
            <consortium name="Pathogen Informatics"/>
        </authorList>
    </citation>
    <scope>NUCLEOTIDE SEQUENCE [LARGE SCALE GENOMIC DNA]</scope>
</reference>